<keyword evidence="3" id="KW-0479">Metal-binding</keyword>
<keyword evidence="2" id="KW-0561">Oxygen transport</keyword>
<reference evidence="6" key="1">
    <citation type="submission" date="2023-01" db="EMBL/GenBank/DDBJ databases">
        <title>Biogeochemical cycle of methane in antarctic sediments.</title>
        <authorList>
            <person name="Roldan D.M."/>
            <person name="Menes R.J."/>
        </authorList>
    </citation>
    <scope>NUCLEOTIDE SEQUENCE [LARGE SCALE GENOMIC DNA]</scope>
    <source>
        <strain evidence="6">K-2018 MAG008</strain>
    </source>
</reference>
<dbReference type="GO" id="GO:0005344">
    <property type="term" value="F:oxygen carrier activity"/>
    <property type="evidence" value="ECO:0007669"/>
    <property type="project" value="UniProtKB-KW"/>
</dbReference>
<gene>
    <name evidence="6" type="ORF">PSU93_02940</name>
</gene>
<dbReference type="PANTHER" id="PTHR37164:SF1">
    <property type="entry name" value="BACTERIOHEMERYTHRIN"/>
    <property type="match status" value="1"/>
</dbReference>
<name>A0AA43Q1L5_9GAMM</name>
<dbReference type="NCBIfam" id="NF033749">
    <property type="entry name" value="bact_hemeryth"/>
    <property type="match status" value="1"/>
</dbReference>
<dbReference type="Proteomes" id="UP001160519">
    <property type="component" value="Unassembled WGS sequence"/>
</dbReference>
<organism evidence="6 7">
    <name type="scientific">Candidatus Methylobacter titanis</name>
    <dbReference type="NCBI Taxonomy" id="3053457"/>
    <lineage>
        <taxon>Bacteria</taxon>
        <taxon>Pseudomonadati</taxon>
        <taxon>Pseudomonadota</taxon>
        <taxon>Gammaproteobacteria</taxon>
        <taxon>Methylococcales</taxon>
        <taxon>Methylococcaceae</taxon>
        <taxon>Methylobacter</taxon>
    </lineage>
</organism>
<evidence type="ECO:0000256" key="3">
    <source>
        <dbReference type="ARBA" id="ARBA00022723"/>
    </source>
</evidence>
<sequence length="132" mass="14574">MALITWTAGQFGTNVGFADDEHKILFDKLNKLYDLTTSGSQRSAIGAQLDDLIAYVVDHFAHEEKEMQIKGYAGYEYHKAEHDALVGICAGLQAKFHAGEAEVDEDVGQLVKGWLDNHIPSFDRAYADALNS</sequence>
<feature type="domain" description="Hemerythrin-like" evidence="5">
    <location>
        <begin position="19"/>
        <end position="123"/>
    </location>
</feature>
<keyword evidence="4" id="KW-0408">Iron</keyword>
<dbReference type="PANTHER" id="PTHR37164">
    <property type="entry name" value="BACTERIOHEMERYTHRIN"/>
    <property type="match status" value="1"/>
</dbReference>
<comment type="similarity">
    <text evidence="1">Belongs to the hemerythrin family.</text>
</comment>
<dbReference type="InterPro" id="IPR050669">
    <property type="entry name" value="Hemerythrin"/>
</dbReference>
<dbReference type="InterPro" id="IPR016131">
    <property type="entry name" value="Haemerythrin_Fe_BS"/>
</dbReference>
<proteinExistence type="inferred from homology"/>
<keyword evidence="2" id="KW-0813">Transport</keyword>
<keyword evidence="7" id="KW-1185">Reference proteome</keyword>
<dbReference type="NCBIfam" id="TIGR02481">
    <property type="entry name" value="hemeryth_dom"/>
    <property type="match status" value="1"/>
</dbReference>
<evidence type="ECO:0000259" key="5">
    <source>
        <dbReference type="Pfam" id="PF01814"/>
    </source>
</evidence>
<evidence type="ECO:0000313" key="7">
    <source>
        <dbReference type="Proteomes" id="UP001160519"/>
    </source>
</evidence>
<evidence type="ECO:0000256" key="1">
    <source>
        <dbReference type="ARBA" id="ARBA00010587"/>
    </source>
</evidence>
<dbReference type="PROSITE" id="PS00550">
    <property type="entry name" value="HEMERYTHRINS"/>
    <property type="match status" value="1"/>
</dbReference>
<dbReference type="EMBL" id="JAQSDF010000005">
    <property type="protein sequence ID" value="MDI1230088.1"/>
    <property type="molecule type" value="Genomic_DNA"/>
</dbReference>
<evidence type="ECO:0000256" key="2">
    <source>
        <dbReference type="ARBA" id="ARBA00022621"/>
    </source>
</evidence>
<dbReference type="GO" id="GO:0046872">
    <property type="term" value="F:metal ion binding"/>
    <property type="evidence" value="ECO:0007669"/>
    <property type="project" value="UniProtKB-KW"/>
</dbReference>
<dbReference type="Pfam" id="PF01814">
    <property type="entry name" value="Hemerythrin"/>
    <property type="match status" value="1"/>
</dbReference>
<dbReference type="SUPFAM" id="SSF47188">
    <property type="entry name" value="Hemerythrin-like"/>
    <property type="match status" value="1"/>
</dbReference>
<evidence type="ECO:0000256" key="4">
    <source>
        <dbReference type="ARBA" id="ARBA00023004"/>
    </source>
</evidence>
<dbReference type="Gene3D" id="1.20.120.50">
    <property type="entry name" value="Hemerythrin-like"/>
    <property type="match status" value="1"/>
</dbReference>
<dbReference type="AlphaFoldDB" id="A0AA43Q1L5"/>
<dbReference type="InterPro" id="IPR012827">
    <property type="entry name" value="Hemerythrin_metal-bd"/>
</dbReference>
<accession>A0AA43Q1L5</accession>
<comment type="caution">
    <text evidence="6">The sequence shown here is derived from an EMBL/GenBank/DDBJ whole genome shotgun (WGS) entry which is preliminary data.</text>
</comment>
<dbReference type="InterPro" id="IPR012312">
    <property type="entry name" value="Hemerythrin-like"/>
</dbReference>
<dbReference type="CDD" id="cd12107">
    <property type="entry name" value="Hemerythrin"/>
    <property type="match status" value="1"/>
</dbReference>
<protein>
    <submittedName>
        <fullName evidence="6">Bacteriohemerythrin</fullName>
    </submittedName>
</protein>
<evidence type="ECO:0000313" key="6">
    <source>
        <dbReference type="EMBL" id="MDI1230088.1"/>
    </source>
</evidence>
<dbReference type="InterPro" id="IPR035938">
    <property type="entry name" value="Hemerythrin-like_sf"/>
</dbReference>